<dbReference type="Proteomes" id="UP000183315">
    <property type="component" value="Unassembled WGS sequence"/>
</dbReference>
<dbReference type="GO" id="GO:0015920">
    <property type="term" value="P:lipopolysaccharide transport"/>
    <property type="evidence" value="ECO:0007669"/>
    <property type="project" value="TreeGrafter"/>
</dbReference>
<feature type="transmembrane region" description="Helical" evidence="10">
    <location>
        <begin position="199"/>
        <end position="217"/>
    </location>
</feature>
<feature type="transmembrane region" description="Helical" evidence="10">
    <location>
        <begin position="258"/>
        <end position="278"/>
    </location>
</feature>
<dbReference type="STRING" id="1043493.SAMN05421637_2336"/>
<dbReference type="EMBL" id="FNZI01000005">
    <property type="protein sequence ID" value="SEJ59212.1"/>
    <property type="molecule type" value="Genomic_DNA"/>
</dbReference>
<dbReference type="GO" id="GO:0140359">
    <property type="term" value="F:ABC-type transporter activity"/>
    <property type="evidence" value="ECO:0007669"/>
    <property type="project" value="InterPro"/>
</dbReference>
<dbReference type="InterPro" id="IPR013525">
    <property type="entry name" value="ABC2_TM"/>
</dbReference>
<reference evidence="13" key="1">
    <citation type="submission" date="2016-10" db="EMBL/GenBank/DDBJ databases">
        <authorList>
            <person name="Varghese N."/>
        </authorList>
    </citation>
    <scope>NUCLEOTIDE SEQUENCE [LARGE SCALE GENOMIC DNA]</scope>
    <source>
        <strain evidence="13">DSM 24868</strain>
    </source>
</reference>
<feature type="transmembrane region" description="Helical" evidence="10">
    <location>
        <begin position="55"/>
        <end position="77"/>
    </location>
</feature>
<dbReference type="PANTHER" id="PTHR30413">
    <property type="entry name" value="INNER MEMBRANE TRANSPORT PERMEASE"/>
    <property type="match status" value="1"/>
</dbReference>
<evidence type="ECO:0000256" key="9">
    <source>
        <dbReference type="ARBA" id="ARBA00023251"/>
    </source>
</evidence>
<keyword evidence="8 10" id="KW-0472">Membrane</keyword>
<dbReference type="PIRSF" id="PIRSF006648">
    <property type="entry name" value="DrrB"/>
    <property type="match status" value="1"/>
</dbReference>
<keyword evidence="9" id="KW-0046">Antibiotic resistance</keyword>
<keyword evidence="3 10" id="KW-0813">Transport</keyword>
<evidence type="ECO:0000256" key="4">
    <source>
        <dbReference type="ARBA" id="ARBA00022475"/>
    </source>
</evidence>
<accession>A0A1H7AAT6</accession>
<name>A0A1H7AAT6_9MICO</name>
<organism evidence="12 13">
    <name type="scientific">Demequina mangrovi</name>
    <dbReference type="NCBI Taxonomy" id="1043493"/>
    <lineage>
        <taxon>Bacteria</taxon>
        <taxon>Bacillati</taxon>
        <taxon>Actinomycetota</taxon>
        <taxon>Actinomycetes</taxon>
        <taxon>Micrococcales</taxon>
        <taxon>Demequinaceae</taxon>
        <taxon>Demequina</taxon>
    </lineage>
</organism>
<keyword evidence="7 10" id="KW-1133">Transmembrane helix</keyword>
<keyword evidence="6 10" id="KW-0812">Transmembrane</keyword>
<evidence type="ECO:0000256" key="7">
    <source>
        <dbReference type="ARBA" id="ARBA00022989"/>
    </source>
</evidence>
<comment type="subcellular location">
    <subcellularLocation>
        <location evidence="1">Cell inner membrane</location>
        <topology evidence="1">Multi-pass membrane protein</topology>
    </subcellularLocation>
    <subcellularLocation>
        <location evidence="10">Cell membrane</location>
        <topology evidence="10">Multi-pass membrane protein</topology>
    </subcellularLocation>
</comment>
<dbReference type="OrthoDB" id="4186295at2"/>
<evidence type="ECO:0000256" key="3">
    <source>
        <dbReference type="ARBA" id="ARBA00022448"/>
    </source>
</evidence>
<dbReference type="InterPro" id="IPR000412">
    <property type="entry name" value="ABC_2_transport"/>
</dbReference>
<keyword evidence="5" id="KW-0997">Cell inner membrane</keyword>
<evidence type="ECO:0000256" key="1">
    <source>
        <dbReference type="ARBA" id="ARBA00004429"/>
    </source>
</evidence>
<dbReference type="PANTHER" id="PTHR30413:SF8">
    <property type="entry name" value="TRANSPORT PERMEASE PROTEIN"/>
    <property type="match status" value="1"/>
</dbReference>
<sequence length="287" mass="32789">MTEIDYAALAREAGLPRVGARQPLPAYLRELWDRRHFATKLARYRIEANLAQNRLGLLWVVLNPLLQSAVYGLVFGVIMPRSTREGENFIPYLVTGFFIFTYFSQSFNQGARAITGNTSLVRSLSFPRMLLPLSAVIRQIFELVPMMAVLAVILIGFGELPSWEWLAVPFVLVLMTMFNFGVALIAARLTVHLRDVTQIIPILTRLLMYLTGIFYSMEQVLADKPEWMMTVAQLNPVHDYISLIRYALLTDQPFTQQMVIVSVVAAIVFFFAGIYFFWTAEERYGRD</sequence>
<dbReference type="GO" id="GO:0043190">
    <property type="term" value="C:ATP-binding cassette (ABC) transporter complex"/>
    <property type="evidence" value="ECO:0007669"/>
    <property type="project" value="InterPro"/>
</dbReference>
<keyword evidence="13" id="KW-1185">Reference proteome</keyword>
<dbReference type="GO" id="GO:0046677">
    <property type="term" value="P:response to antibiotic"/>
    <property type="evidence" value="ECO:0007669"/>
    <property type="project" value="UniProtKB-KW"/>
</dbReference>
<feature type="domain" description="ABC transmembrane type-2" evidence="11">
    <location>
        <begin position="55"/>
        <end position="280"/>
    </location>
</feature>
<gene>
    <name evidence="12" type="ORF">SAMN05421637_2336</name>
</gene>
<evidence type="ECO:0000256" key="5">
    <source>
        <dbReference type="ARBA" id="ARBA00022519"/>
    </source>
</evidence>
<feature type="transmembrane region" description="Helical" evidence="10">
    <location>
        <begin position="129"/>
        <end position="157"/>
    </location>
</feature>
<evidence type="ECO:0000256" key="2">
    <source>
        <dbReference type="ARBA" id="ARBA00007783"/>
    </source>
</evidence>
<proteinExistence type="inferred from homology"/>
<dbReference type="RefSeq" id="WP_042214682.1">
    <property type="nucleotide sequence ID" value="NZ_BBLU01000007.1"/>
</dbReference>
<dbReference type="eggNOG" id="COG1682">
    <property type="taxonomic scope" value="Bacteria"/>
</dbReference>
<keyword evidence="4 10" id="KW-1003">Cell membrane</keyword>
<dbReference type="Pfam" id="PF01061">
    <property type="entry name" value="ABC2_membrane"/>
    <property type="match status" value="1"/>
</dbReference>
<evidence type="ECO:0000313" key="13">
    <source>
        <dbReference type="Proteomes" id="UP000183315"/>
    </source>
</evidence>
<evidence type="ECO:0000256" key="6">
    <source>
        <dbReference type="ARBA" id="ARBA00022692"/>
    </source>
</evidence>
<evidence type="ECO:0000313" key="12">
    <source>
        <dbReference type="EMBL" id="SEJ59212.1"/>
    </source>
</evidence>
<feature type="transmembrane region" description="Helical" evidence="10">
    <location>
        <begin position="89"/>
        <end position="108"/>
    </location>
</feature>
<comment type="similarity">
    <text evidence="2 10">Belongs to the ABC-2 integral membrane protein family.</text>
</comment>
<dbReference type="PRINTS" id="PR00164">
    <property type="entry name" value="ABC2TRNSPORT"/>
</dbReference>
<feature type="transmembrane region" description="Helical" evidence="10">
    <location>
        <begin position="163"/>
        <end position="187"/>
    </location>
</feature>
<dbReference type="InterPro" id="IPR047817">
    <property type="entry name" value="ABC2_TM_bact-type"/>
</dbReference>
<dbReference type="AlphaFoldDB" id="A0A1H7AAT6"/>
<evidence type="ECO:0000256" key="8">
    <source>
        <dbReference type="ARBA" id="ARBA00023136"/>
    </source>
</evidence>
<evidence type="ECO:0000256" key="10">
    <source>
        <dbReference type="RuleBase" id="RU361157"/>
    </source>
</evidence>
<dbReference type="PROSITE" id="PS51012">
    <property type="entry name" value="ABC_TM2"/>
    <property type="match status" value="1"/>
</dbReference>
<evidence type="ECO:0000259" key="11">
    <source>
        <dbReference type="PROSITE" id="PS51012"/>
    </source>
</evidence>
<protein>
    <recommendedName>
        <fullName evidence="10">Transport permease protein</fullName>
    </recommendedName>
</protein>